<reference evidence="3" key="1">
    <citation type="submission" date="2025-08" db="UniProtKB">
        <authorList>
            <consortium name="RefSeq"/>
        </authorList>
    </citation>
    <scope>IDENTIFICATION</scope>
</reference>
<dbReference type="PANTHER" id="PTHR13200">
    <property type="entry name" value="EEF1A LYSINE METHYLTRANSFERASE 1"/>
    <property type="match status" value="1"/>
</dbReference>
<proteinExistence type="predicted"/>
<dbReference type="Proteomes" id="UP000694871">
    <property type="component" value="Unplaced"/>
</dbReference>
<feature type="region of interest" description="Disordered" evidence="1">
    <location>
        <begin position="75"/>
        <end position="113"/>
    </location>
</feature>
<sequence>MSDTGDYDDVPQLSSQALAALQEFYIEQQQKNDIRTTERCAEYSLGSIEENWKLSQFWYDSETALRLANEAIQAVGKGGSPQTEMSQAVPEMGSKRRPDTVVRSEEKRKSSAQ</sequence>
<feature type="compositionally biased region" description="Basic and acidic residues" evidence="1">
    <location>
        <begin position="93"/>
        <end position="113"/>
    </location>
</feature>
<gene>
    <name evidence="3" type="primary">EEF1AKMT1</name>
</gene>
<evidence type="ECO:0000256" key="1">
    <source>
        <dbReference type="SAM" id="MobiDB-lite"/>
    </source>
</evidence>
<protein>
    <submittedName>
        <fullName evidence="3">Protein-lysine N-methyltransferase N6AMT2</fullName>
    </submittedName>
</protein>
<name>A0ABM1LG89_GEKJA</name>
<evidence type="ECO:0000313" key="2">
    <source>
        <dbReference type="Proteomes" id="UP000694871"/>
    </source>
</evidence>
<dbReference type="InterPro" id="IPR019369">
    <property type="entry name" value="Efm5/EEF1AKMT1"/>
</dbReference>
<dbReference type="RefSeq" id="XP_015284976.1">
    <property type="nucleotide sequence ID" value="XM_015429490.1"/>
</dbReference>
<evidence type="ECO:0000313" key="3">
    <source>
        <dbReference type="RefSeq" id="XP_015284976.1"/>
    </source>
</evidence>
<dbReference type="GeneID" id="107126001"/>
<dbReference type="PANTHER" id="PTHR13200:SF0">
    <property type="entry name" value="EEF1A LYSINE METHYLTRANSFERASE 1"/>
    <property type="match status" value="1"/>
</dbReference>
<accession>A0ABM1LG89</accession>
<keyword evidence="2" id="KW-1185">Reference proteome</keyword>
<organism evidence="2 3">
    <name type="scientific">Gekko japonicus</name>
    <name type="common">Schlegel's Japanese gecko</name>
    <dbReference type="NCBI Taxonomy" id="146911"/>
    <lineage>
        <taxon>Eukaryota</taxon>
        <taxon>Metazoa</taxon>
        <taxon>Chordata</taxon>
        <taxon>Craniata</taxon>
        <taxon>Vertebrata</taxon>
        <taxon>Euteleostomi</taxon>
        <taxon>Lepidosauria</taxon>
        <taxon>Squamata</taxon>
        <taxon>Bifurcata</taxon>
        <taxon>Gekkota</taxon>
        <taxon>Gekkonidae</taxon>
        <taxon>Gekkoninae</taxon>
        <taxon>Gekko</taxon>
    </lineage>
</organism>